<name>A0A644ZBM7_9ZZZZ</name>
<accession>A0A644ZBM7</accession>
<sequence>MIIVTHNEKEYYPVLMGSFDCPEISEYITCIEEHDPSLDLFGNPVLIKIHVSEIKGFKGSYSFAPFTSSKK</sequence>
<organism evidence="1">
    <name type="scientific">bioreactor metagenome</name>
    <dbReference type="NCBI Taxonomy" id="1076179"/>
    <lineage>
        <taxon>unclassified sequences</taxon>
        <taxon>metagenomes</taxon>
        <taxon>ecological metagenomes</taxon>
    </lineage>
</organism>
<comment type="caution">
    <text evidence="1">The sequence shown here is derived from an EMBL/GenBank/DDBJ whole genome shotgun (WGS) entry which is preliminary data.</text>
</comment>
<gene>
    <name evidence="1" type="ORF">SDC9_84724</name>
</gene>
<dbReference type="EMBL" id="VSSQ01008171">
    <property type="protein sequence ID" value="MPM38097.1"/>
    <property type="molecule type" value="Genomic_DNA"/>
</dbReference>
<protein>
    <submittedName>
        <fullName evidence="1">Uncharacterized protein</fullName>
    </submittedName>
</protein>
<reference evidence="1" key="1">
    <citation type="submission" date="2019-08" db="EMBL/GenBank/DDBJ databases">
        <authorList>
            <person name="Kucharzyk K."/>
            <person name="Murdoch R.W."/>
            <person name="Higgins S."/>
            <person name="Loffler F."/>
        </authorList>
    </citation>
    <scope>NUCLEOTIDE SEQUENCE</scope>
</reference>
<evidence type="ECO:0000313" key="1">
    <source>
        <dbReference type="EMBL" id="MPM38097.1"/>
    </source>
</evidence>
<dbReference type="AlphaFoldDB" id="A0A644ZBM7"/>
<proteinExistence type="predicted"/>